<organism evidence="9">
    <name type="scientific">Blastobotrys adeninivorans</name>
    <name type="common">Yeast</name>
    <name type="synonym">Arxula adeninivorans</name>
    <dbReference type="NCBI Taxonomy" id="409370"/>
    <lineage>
        <taxon>Eukaryota</taxon>
        <taxon>Fungi</taxon>
        <taxon>Dikarya</taxon>
        <taxon>Ascomycota</taxon>
        <taxon>Saccharomycotina</taxon>
        <taxon>Dipodascomycetes</taxon>
        <taxon>Dipodascales</taxon>
        <taxon>Trichomonascaceae</taxon>
        <taxon>Blastobotrys</taxon>
    </lineage>
</organism>
<evidence type="ECO:0000259" key="5">
    <source>
        <dbReference type="Pfam" id="PF12624"/>
    </source>
</evidence>
<feature type="compositionally biased region" description="Polar residues" evidence="4">
    <location>
        <begin position="736"/>
        <end position="748"/>
    </location>
</feature>
<dbReference type="PANTHER" id="PTHR16166:SF93">
    <property type="entry name" value="INTERMEMBRANE LIPID TRANSFER PROTEIN VPS13"/>
    <property type="match status" value="1"/>
</dbReference>
<dbReference type="Pfam" id="PF12624">
    <property type="entry name" value="VPS13_N"/>
    <property type="match status" value="1"/>
</dbReference>
<proteinExistence type="inferred from homology"/>
<reference evidence="9" key="1">
    <citation type="submission" date="2014-02" db="EMBL/GenBank/DDBJ databases">
        <authorList>
            <person name="Genoscope - CEA"/>
        </authorList>
    </citation>
    <scope>NUCLEOTIDE SEQUENCE</scope>
    <source>
        <strain evidence="9">LS3</strain>
    </source>
</reference>
<evidence type="ECO:0000259" key="6">
    <source>
        <dbReference type="Pfam" id="PF25033"/>
    </source>
</evidence>
<name>A0A060T8M0_BLAAD</name>
<dbReference type="EMBL" id="HG937693">
    <property type="protein sequence ID" value="CDP35197.1"/>
    <property type="molecule type" value="Genomic_DNA"/>
</dbReference>
<dbReference type="PANTHER" id="PTHR16166">
    <property type="entry name" value="VACUOLAR PROTEIN SORTING-ASSOCIATED PROTEIN VPS13"/>
    <property type="match status" value="1"/>
</dbReference>
<evidence type="ECO:0000259" key="7">
    <source>
        <dbReference type="Pfam" id="PF25036"/>
    </source>
</evidence>
<feature type="domain" description="VPS13-like middle region" evidence="6">
    <location>
        <begin position="995"/>
        <end position="1707"/>
    </location>
</feature>
<dbReference type="GO" id="GO:0045324">
    <property type="term" value="P:late endosome to vacuole transport"/>
    <property type="evidence" value="ECO:0007669"/>
    <property type="project" value="TreeGrafter"/>
</dbReference>
<dbReference type="GO" id="GO:0045053">
    <property type="term" value="P:protein retention in Golgi apparatus"/>
    <property type="evidence" value="ECO:0007669"/>
    <property type="project" value="TreeGrafter"/>
</dbReference>
<feature type="compositionally biased region" description="Polar residues" evidence="4">
    <location>
        <begin position="896"/>
        <end position="917"/>
    </location>
</feature>
<feature type="domain" description="Vacuolar protein sorting-associated protein 13 VPS13 adaptor binding" evidence="7">
    <location>
        <begin position="1777"/>
        <end position="2347"/>
    </location>
</feature>
<accession>A0A060T8M0</accession>
<keyword evidence="3" id="KW-0445">Lipid transport</keyword>
<feature type="region of interest" description="Disordered" evidence="4">
    <location>
        <begin position="726"/>
        <end position="748"/>
    </location>
</feature>
<feature type="compositionally biased region" description="Low complexity" evidence="4">
    <location>
        <begin position="1565"/>
        <end position="1578"/>
    </location>
</feature>
<gene>
    <name evidence="9" type="ORF">GNLVRS02_ARAD1C29854g</name>
</gene>
<evidence type="ECO:0000256" key="3">
    <source>
        <dbReference type="ARBA" id="ARBA00023055"/>
    </source>
</evidence>
<keyword evidence="2" id="KW-0813">Transport</keyword>
<sequence length="3005" mass="339109">MIEQAQPSELSQDDIKKNQSFTESLVTKVVDNLQITIKNIHIRYEDHGSIPNHPFSVGIMLGELSAVSTDDDWNPIFIQETTPITKKLATLNSLAVYWNTDSKLLDAQDPELLDHFKKMIPTGVDASADDSHEYILRPVSGVGRLTLNKQGSTAYSPKTKAQFIFDDLGFVFDSDQYRDMLWAADLFRLYMKSKEYKKYRPKVSVKEDPRAWLKYAATVVKEKVHEKHVVWSWEFLQSRIDQRRQYIDLYKKLKTSTLTIEEQDNIHKLEWDLTYDDIKFYRTLAKSELRKEKAKLKPLPGESSQQQQQGGGWMSWIWGSSAATPETTNKEGTEAEVTMTEEQRQEFYDAIEWDEKQALMSSLDVPRNRVTMEISTSLTKGSFRLKEDPHGKNQDIAALLFDGFKASFYQRPDSFFATVSLDELKVEDRTGTSLFDKMISMKAPSDNDQPEESETPDPLFWMSFENNPLDESADTSLNMRLKGLSIYYNVLFVERIARFFKPPRSHLETIGAIMNAAGATMEGITSQTRIGLEYALQEHKTMNVKMDIQAPLIILPLDVTTWGTPCAVIDAGHISVVSDLVGKEVLDQIKSKQSQHYTEQDWKKLESLMYDKFNLRMSDTQILIGANVRDTIKQLNDKSSKNHYYVIDRTNMNFLVENSILPQAQSLARFKVSGHLPVFRASMSDAKYKIMMQLIDKCIPNFDFDSIEVEENPAKRLLESSSEGAPEFSLLDEDNNSPSASQTLDKANRSESQTVFQFNFEVDRVELSLHRAKDAKTLTQEGLVDLTLEKFSLDYRFLPTEMSADVNLKDLFIEDYTETKTPHELRQLVSSDSSNGGEGSDELFSVKYKRTKRDGNPDSEISDQEVYVSLSTLKFVLAPRSSMTILDFIITTFTNPENGQNQSPTDDQSLADSQLSGSPAEDGHIHVHVDMRSIILVLNDEGIKLATLRLDSALVGVKLVSETMKIESRIGSLTLHDDVNEGASRDSIMRQLVSIEGDNLMDLRYETFPQSTDMLYNSSFYLRSGSIKINVVEEPLTRIFRFLFRINQLKELYATARQAAMDQANQIEDPGKIQLDVLVRTPILVFPRPVQDETDACDTLTARLGEFYLSNEFLELDVEDERKPINNSISAGVRSTRLSSQLFFNGDICQTLNIIDGLNLHFDMSYVAPYEGMKRPTFTVSGKLPEVKIDLTELQCQYLVDVSRSVPAIFAGDMGIEEEEMGKLESEVLQSRNIESLNESVAASQVSLINTKVDKVDFSFQSPSIVLGLYHNTAGTDDISKSGLSSFELKDFGVKFNMKHNSDWESDIHIHSFTVHDTRLIKDNKFVEIIPPVSHEESQFMCRVVNNAATGVMDTMLTVDTPRMILALEYLFALKAYADVALSSEQTNGQTEIVAEEEEEEEEDGEDEDLPVQNASSGKINFNFNIVDPSIILLANPTSEDSEAIVLKADQLVMSQRETTTISVSKVGVFLYRMGQVDSTRLRILDDFSLTATMDDRESDATHFMTKIQIAVEPLVLRLSMRDIVLALDILTKASALSQPDNEEDVPEVTQRKYSKFANPSSVGKSRASASRKVSVSHASRRYSNASKEERTVADTIIHGEDLSADFEGLRLVLIGMHHELPVLDLCVKPFSAYARNWSSDLKVDVGTESFANVYNVGKSTWEPLIETWDLGFHIARSMENNQTLVNLVSRRVMEISLTHQTLSLISESLDYMQKKRNDDDFLTRPREDEAPYRVLNETGYDIELWKDEEGPLDKLGQGSIISEGKQIPWRFRGLTDMRENLSTDAKYDSLAVRLKDSPYEPVRNIAVTSEGEHLYLLYPRTERVLHRLLCEIRLNEGIKEIVLRSALTVTNDTQSSLFIRLNNDPTEMEWQLKPGASRAIPIDYAYNHPIEVRPDNSFGFKWSSRYVFWRELLTDSVSLSCEPENPSNDSPFYYNVVGKFDKSAPLSRVYPHMSIVLSAPVEVCNNLPFDIAYRVYDKKTKRDWSNKLEKGKISPVHVVELSHLLLLSVQPEEGGFDNTNFAIINSNSSNFKREYDLTTRSKDGQRLRLKLHYSKSDSGTGYRVTVYCPYVILNKTGIDLQIRTRLNVATSKVSTHSAIVGGDGSIKRAIPQMWSYDTDDRSNRALLKVGDSKWSDPQSFEAIGSNYDVMMPSANRQNEIHVGVSIGEGPGKYKLTKVVTIAPRFVLNNMLKEDLIFRDPNSQNVIEVKKGSLQPLHFLRQSGRKRLLASFNSSSPIWSSPFNIEDIGRVHLKLYRNPDSGSSRYALLRIDTVLEGATLYIHLQNAGNNWPYSIRNFTNYEFTFYQANPYVDEQGVEASEHPAFVPTKYKIPAKSVMPYTWDYPAATMKELVLEGNRKERRIQLAEIGNLPPMKIPTANGIRGGIVDLDVVADGPTQTLAISNYDSSKSMYKLKSNSTQASLATSSQTDFNVQEEEDQEHTPFNLNIRLEGVGVSLINKRVVELCYLTLRGFEFNYRSSELYDTFSVKMKWIQVDNQLYGGIYPIVLFPSVVPKSGRDLDNHPTFSGSVTRVKDDSHGVLFIKHATVLLQQMTCEVDEDFLFSLMDFARAFEKKEDEDDVQLCDETLDLPVPQQDASGLDVYFEMLHIQPAQMDLSFVRTERVNVEERPSSEHALTFFFNVLTMAIGNINDAPVKLNALIMENVRTPLPLLMQSIQTHYGQEFIYQVHKILGSADVIGNPVGLFNNISSGFMDIFYEPYQGYILHDRPQELGIGLAKGGLSFMKKSIFGVSDSISKVTGSISKGLAVATMDESFQSKRRMKQSRNKPRHALYGLASGANSFVEGISSGVSGLALSPMQGASKEGAAGFFKGLGKGIVGLPTKTAIGLFDMANSVSEGVRNTTTVFDGDAIDRVRLTRYIGRDGVVRPYSQREAVGQSWLKAANNGKYFDEEYLAHLNLGTEDKAVVVTFTRIMLLSTVRLVTEWEIEFHDLQTIAMERTGLALILRGGVQGPFIPISDATSRRFLYKEIGVAVNDFNRTHQTQT</sequence>
<dbReference type="InterPro" id="IPR026854">
    <property type="entry name" value="VPS13_N"/>
</dbReference>
<feature type="domain" description="Chorein N-terminal" evidence="5">
    <location>
        <begin position="12"/>
        <end position="723"/>
    </location>
</feature>
<feature type="region of interest" description="Disordered" evidence="4">
    <location>
        <begin position="1558"/>
        <end position="1585"/>
    </location>
</feature>
<feature type="compositionally biased region" description="Acidic residues" evidence="4">
    <location>
        <begin position="1394"/>
        <end position="1410"/>
    </location>
</feature>
<evidence type="ECO:0000256" key="4">
    <source>
        <dbReference type="SAM" id="MobiDB-lite"/>
    </source>
</evidence>
<dbReference type="Pfam" id="PF25033">
    <property type="entry name" value="VPS13_M"/>
    <property type="match status" value="1"/>
</dbReference>
<evidence type="ECO:0000313" key="9">
    <source>
        <dbReference type="EMBL" id="CDP35197.1"/>
    </source>
</evidence>
<reference evidence="9" key="2">
    <citation type="submission" date="2014-06" db="EMBL/GenBank/DDBJ databases">
        <title>The complete genome of Blastobotrys (Arxula) adeninivorans LS3 - a yeast of biotechnological interest.</title>
        <authorList>
            <person name="Kunze G."/>
            <person name="Gaillardin C."/>
            <person name="Czernicka M."/>
            <person name="Durrens P."/>
            <person name="Martin T."/>
            <person name="Boer E."/>
            <person name="Gabaldon T."/>
            <person name="Cruz J."/>
            <person name="Talla E."/>
            <person name="Marck C."/>
            <person name="Goffeau A."/>
            <person name="Barbe V."/>
            <person name="Baret P."/>
            <person name="Baronian K."/>
            <person name="Beier S."/>
            <person name="Bleykasten C."/>
            <person name="Bode R."/>
            <person name="Casaregola S."/>
            <person name="Despons L."/>
            <person name="Fairhead C."/>
            <person name="Giersberg M."/>
            <person name="Gierski P."/>
            <person name="Hahnel U."/>
            <person name="Hartmann A."/>
            <person name="Jankowska D."/>
            <person name="Jubin C."/>
            <person name="Jung P."/>
            <person name="Lafontaine I."/>
            <person name="Leh-Louis V."/>
            <person name="Lemaire M."/>
            <person name="Marcet-Houben M."/>
            <person name="Mascher M."/>
            <person name="Morel G."/>
            <person name="Richard G.-F."/>
            <person name="Riechen J."/>
            <person name="Sacerdot C."/>
            <person name="Sarkar A."/>
            <person name="Savel G."/>
            <person name="Schacherer J."/>
            <person name="Sherman D."/>
            <person name="Straub M.-L."/>
            <person name="Stein N."/>
            <person name="Thierry A."/>
            <person name="Trautwein-Schult A."/>
            <person name="Westhof E."/>
            <person name="Worch S."/>
            <person name="Dujon B."/>
            <person name="Souciet J.-L."/>
            <person name="Wincker P."/>
            <person name="Scholz U."/>
            <person name="Neuveglise N."/>
        </authorList>
    </citation>
    <scope>NUCLEOTIDE SEQUENCE</scope>
    <source>
        <strain evidence="9">LS3</strain>
    </source>
</reference>
<evidence type="ECO:0000256" key="1">
    <source>
        <dbReference type="ARBA" id="ARBA00006545"/>
    </source>
</evidence>
<dbReference type="InterPro" id="IPR056747">
    <property type="entry name" value="VPS13-like_M"/>
</dbReference>
<comment type="similarity">
    <text evidence="1">Belongs to the VPS13 family.</text>
</comment>
<feature type="region of interest" description="Disordered" evidence="4">
    <location>
        <begin position="1388"/>
        <end position="1412"/>
    </location>
</feature>
<evidence type="ECO:0000256" key="2">
    <source>
        <dbReference type="ARBA" id="ARBA00022448"/>
    </source>
</evidence>
<feature type="domain" description="Intermembrane lipid transfer protein VPS13-like C-terminal" evidence="8">
    <location>
        <begin position="2874"/>
        <end position="2979"/>
    </location>
</feature>
<evidence type="ECO:0000259" key="8">
    <source>
        <dbReference type="Pfam" id="PF25037"/>
    </source>
</evidence>
<dbReference type="PhylomeDB" id="A0A060T8M0"/>
<dbReference type="InterPro" id="IPR026847">
    <property type="entry name" value="VPS13"/>
</dbReference>
<feature type="region of interest" description="Disordered" evidence="4">
    <location>
        <begin position="896"/>
        <end position="922"/>
    </location>
</feature>
<dbReference type="InterPro" id="IPR017148">
    <property type="entry name" value="VPS13_fungi"/>
</dbReference>
<dbReference type="PIRSF" id="PIRSF037235">
    <property type="entry name" value="VPS13_fungi"/>
    <property type="match status" value="1"/>
</dbReference>
<dbReference type="InterPro" id="IPR009543">
    <property type="entry name" value="VPS13_VAB"/>
</dbReference>
<dbReference type="GO" id="GO:0006869">
    <property type="term" value="P:lipid transport"/>
    <property type="evidence" value="ECO:0007669"/>
    <property type="project" value="UniProtKB-KW"/>
</dbReference>
<dbReference type="GO" id="GO:0007005">
    <property type="term" value="P:mitochondrion organization"/>
    <property type="evidence" value="ECO:0007669"/>
    <property type="project" value="TreeGrafter"/>
</dbReference>
<dbReference type="GO" id="GO:0006623">
    <property type="term" value="P:protein targeting to vacuole"/>
    <property type="evidence" value="ECO:0007669"/>
    <property type="project" value="TreeGrafter"/>
</dbReference>
<protein>
    <submittedName>
        <fullName evidence="9">ARAD1C29854p</fullName>
    </submittedName>
</protein>
<dbReference type="InterPro" id="IPR056748">
    <property type="entry name" value="VPS13-like_C"/>
</dbReference>
<dbReference type="Pfam" id="PF25036">
    <property type="entry name" value="VPS13_VAB"/>
    <property type="match status" value="1"/>
</dbReference>
<dbReference type="Pfam" id="PF25037">
    <property type="entry name" value="VPS13_C"/>
    <property type="match status" value="1"/>
</dbReference>